<dbReference type="Gene3D" id="1.10.10.60">
    <property type="entry name" value="Homeodomain-like"/>
    <property type="match status" value="1"/>
</dbReference>
<dbReference type="Gene3D" id="1.10.8.60">
    <property type="match status" value="1"/>
</dbReference>
<organism evidence="4 5">
    <name type="scientific">Thalassorhabdus alkalitolerans</name>
    <dbReference type="NCBI Taxonomy" id="2282697"/>
    <lineage>
        <taxon>Bacteria</taxon>
        <taxon>Bacillati</taxon>
        <taxon>Bacillota</taxon>
        <taxon>Bacilli</taxon>
        <taxon>Bacillales</taxon>
        <taxon>Bacillaceae</taxon>
        <taxon>Thalassorhabdus</taxon>
    </lineage>
</organism>
<name>A0ABW0YNV5_9BACI</name>
<dbReference type="PANTHER" id="PTHR32071">
    <property type="entry name" value="TRANSCRIPTIONAL REGULATORY PROTEIN"/>
    <property type="match status" value="1"/>
</dbReference>
<dbReference type="Gene3D" id="3.40.50.2300">
    <property type="match status" value="1"/>
</dbReference>
<dbReference type="InterPro" id="IPR009057">
    <property type="entry name" value="Homeodomain-like_sf"/>
</dbReference>
<dbReference type="PROSITE" id="PS00675">
    <property type="entry name" value="SIGMA54_INTERACT_1"/>
    <property type="match status" value="1"/>
</dbReference>
<dbReference type="InterPro" id="IPR002078">
    <property type="entry name" value="Sigma_54_int"/>
</dbReference>
<evidence type="ECO:0000259" key="3">
    <source>
        <dbReference type="PROSITE" id="PS50045"/>
    </source>
</evidence>
<evidence type="ECO:0000256" key="2">
    <source>
        <dbReference type="ARBA" id="ARBA00022840"/>
    </source>
</evidence>
<dbReference type="Gene3D" id="3.40.50.10660">
    <property type="entry name" value="PrpR receptor domain-like"/>
    <property type="match status" value="1"/>
</dbReference>
<dbReference type="Pfam" id="PF02954">
    <property type="entry name" value="HTH_8"/>
    <property type="match status" value="1"/>
</dbReference>
<evidence type="ECO:0000313" key="5">
    <source>
        <dbReference type="Proteomes" id="UP001596142"/>
    </source>
</evidence>
<dbReference type="InterPro" id="IPR027417">
    <property type="entry name" value="P-loop_NTPase"/>
</dbReference>
<dbReference type="SUPFAM" id="SSF46689">
    <property type="entry name" value="Homeodomain-like"/>
    <property type="match status" value="1"/>
</dbReference>
<accession>A0ABW0YNV5</accession>
<reference evidence="5" key="1">
    <citation type="journal article" date="2019" name="Int. J. Syst. Evol. Microbiol.">
        <title>The Global Catalogue of Microorganisms (GCM) 10K type strain sequencing project: providing services to taxonomists for standard genome sequencing and annotation.</title>
        <authorList>
            <consortium name="The Broad Institute Genomics Platform"/>
            <consortium name="The Broad Institute Genome Sequencing Center for Infectious Disease"/>
            <person name="Wu L."/>
            <person name="Ma J."/>
        </authorList>
    </citation>
    <scope>NUCLEOTIDE SEQUENCE [LARGE SCALE GENOMIC DNA]</scope>
    <source>
        <strain evidence="5">CECT 7184</strain>
    </source>
</reference>
<keyword evidence="5" id="KW-1185">Reference proteome</keyword>
<dbReference type="PROSITE" id="PS50045">
    <property type="entry name" value="SIGMA54_INTERACT_4"/>
    <property type="match status" value="1"/>
</dbReference>
<evidence type="ECO:0000313" key="4">
    <source>
        <dbReference type="EMBL" id="MFC5713132.1"/>
    </source>
</evidence>
<sequence>MPIKIGVLAPYPHLKKVIQMEAAAVSDIEVEVVVCDVVDAVQPAKRMEQNGVLVLISRGATADTLRKHVKVPIIDIEVSAYDILRTLLLIKDSEEKIKLIGYPSVCQGVVEVSKLLDMQIPYTEVRTSEEVRKAVKDAWKNGYNTILGDAVALNYIEEFTLQGIMITSGKEAVHQSLVRAKEVAQAINETRKEVSSFHALIDTQSEGVIIFELDGTVNFANREFYSLFSLDSAIHSVYDLGQNYPGVFRRIIEAPLSMKTAEVNGKKLLIEVLFLEESSSYFVVKFTEENKYYIHSDELSLSHLRSTIFSFSQLCQVNQKVREVIKQLKSSVHKPVLLLAGEEGTGKKSLTSAFHYYKNGYTEEQWAVTIGKVISEGELGKLHATIQKLKGTFYIRGWEELSPCQIKKLVKSFSCCKENTAVFSTNNCNLSERITENFDISVHLPPLRDQLETFEEYTRKFIARYNNLYGKQVVGLSENLLCTWKQKEWKSNLAELNEGLEAGVYNAEGPYIQKKEALHTKKDMSLHSRDNIDLTKTLVEIEEEIIRKVVEEENYNQTRAAKRLGINRATLWRKLKNI</sequence>
<keyword evidence="2" id="KW-0067">ATP-binding</keyword>
<feature type="domain" description="Sigma-54 factor interaction" evidence="3">
    <location>
        <begin position="440"/>
        <end position="505"/>
    </location>
</feature>
<proteinExistence type="predicted"/>
<dbReference type="PRINTS" id="PR01590">
    <property type="entry name" value="HTHFIS"/>
</dbReference>
<dbReference type="Proteomes" id="UP001596142">
    <property type="component" value="Unassembled WGS sequence"/>
</dbReference>
<dbReference type="SUPFAM" id="SSF159800">
    <property type="entry name" value="PrpR receptor domain-like"/>
    <property type="match status" value="1"/>
</dbReference>
<evidence type="ECO:0000256" key="1">
    <source>
        <dbReference type="ARBA" id="ARBA00022741"/>
    </source>
</evidence>
<keyword evidence="1" id="KW-0547">Nucleotide-binding</keyword>
<comment type="caution">
    <text evidence="4">The sequence shown here is derived from an EMBL/GenBank/DDBJ whole genome shotgun (WGS) entry which is preliminary data.</text>
</comment>
<dbReference type="InterPro" id="IPR002197">
    <property type="entry name" value="HTH_Fis"/>
</dbReference>
<protein>
    <submittedName>
        <fullName evidence="4">PrpR N-terminal domain-containing protein</fullName>
    </submittedName>
</protein>
<gene>
    <name evidence="4" type="ORF">ACFPU1_10080</name>
</gene>
<dbReference type="EMBL" id="JBHSOZ010000004">
    <property type="protein sequence ID" value="MFC5713132.1"/>
    <property type="molecule type" value="Genomic_DNA"/>
</dbReference>
<dbReference type="Gene3D" id="3.40.50.300">
    <property type="entry name" value="P-loop containing nucleotide triphosphate hydrolases"/>
    <property type="match status" value="1"/>
</dbReference>
<dbReference type="SUPFAM" id="SSF52540">
    <property type="entry name" value="P-loop containing nucleoside triphosphate hydrolases"/>
    <property type="match status" value="1"/>
</dbReference>
<dbReference type="InterPro" id="IPR025662">
    <property type="entry name" value="Sigma_54_int_dom_ATP-bd_1"/>
</dbReference>
<dbReference type="RefSeq" id="WP_385940656.1">
    <property type="nucleotide sequence ID" value="NZ_JBHSOZ010000004.1"/>
</dbReference>
<dbReference type="Pfam" id="PF06506">
    <property type="entry name" value="PrpR_N"/>
    <property type="match status" value="1"/>
</dbReference>
<dbReference type="InterPro" id="IPR010524">
    <property type="entry name" value="Sig_transdc_resp-reg_PrpR_N"/>
</dbReference>